<keyword evidence="9 13" id="KW-1133">Transmembrane helix</keyword>
<dbReference type="NCBIfam" id="TIGR01525">
    <property type="entry name" value="ATPase-IB_hvy"/>
    <property type="match status" value="1"/>
</dbReference>
<keyword evidence="3" id="KW-0104">Cadmium</keyword>
<dbReference type="InterPro" id="IPR006121">
    <property type="entry name" value="HMA_dom"/>
</dbReference>
<gene>
    <name evidence="16" type="ORF">NQ502_14255</name>
</gene>
<feature type="transmembrane region" description="Helical" evidence="13">
    <location>
        <begin position="847"/>
        <end position="865"/>
    </location>
</feature>
<evidence type="ECO:0000256" key="3">
    <source>
        <dbReference type="ARBA" id="ARBA00022539"/>
    </source>
</evidence>
<evidence type="ECO:0000259" key="15">
    <source>
        <dbReference type="PROSITE" id="PS50846"/>
    </source>
</evidence>
<dbReference type="InterPro" id="IPR001757">
    <property type="entry name" value="P_typ_ATPase"/>
</dbReference>
<reference evidence="16" key="1">
    <citation type="journal article" date="2022" name="Cell">
        <title>Design, construction, and in vivo augmentation of a complex gut microbiome.</title>
        <authorList>
            <person name="Cheng A.G."/>
            <person name="Ho P.Y."/>
            <person name="Aranda-Diaz A."/>
            <person name="Jain S."/>
            <person name="Yu F.B."/>
            <person name="Meng X."/>
            <person name="Wang M."/>
            <person name="Iakiviak M."/>
            <person name="Nagashima K."/>
            <person name="Zhao A."/>
            <person name="Murugkar P."/>
            <person name="Patil A."/>
            <person name="Atabakhsh K."/>
            <person name="Weakley A."/>
            <person name="Yan J."/>
            <person name="Brumbaugh A.R."/>
            <person name="Higginbottom S."/>
            <person name="Dimas A."/>
            <person name="Shiver A.L."/>
            <person name="Deutschbauer A."/>
            <person name="Neff N."/>
            <person name="Sonnenburg J.L."/>
            <person name="Huang K.C."/>
            <person name="Fischbach M.A."/>
        </authorList>
    </citation>
    <scope>NUCLEOTIDE SEQUENCE</scope>
    <source>
        <strain evidence="16">DSM 19829</strain>
    </source>
</reference>
<dbReference type="Gene3D" id="3.40.1110.10">
    <property type="entry name" value="Calcium-transporting ATPase, cytoplasmic domain N"/>
    <property type="match status" value="1"/>
</dbReference>
<dbReference type="EMBL" id="CP102290">
    <property type="protein sequence ID" value="UWP58532.1"/>
    <property type="molecule type" value="Genomic_DNA"/>
</dbReference>
<dbReference type="InterPro" id="IPR023214">
    <property type="entry name" value="HAD_sf"/>
</dbReference>
<dbReference type="SUPFAM" id="SSF81653">
    <property type="entry name" value="Calcium ATPase, transduction domain A"/>
    <property type="match status" value="1"/>
</dbReference>
<dbReference type="Proteomes" id="UP001060164">
    <property type="component" value="Chromosome"/>
</dbReference>
<dbReference type="SUPFAM" id="SSF55008">
    <property type="entry name" value="HMA, heavy metal-associated domain"/>
    <property type="match status" value="2"/>
</dbReference>
<evidence type="ECO:0000256" key="6">
    <source>
        <dbReference type="ARBA" id="ARBA00022741"/>
    </source>
</evidence>
<dbReference type="PANTHER" id="PTHR48085">
    <property type="entry name" value="CADMIUM/ZINC-TRANSPORTING ATPASE HMA2-RELATED"/>
    <property type="match status" value="1"/>
</dbReference>
<evidence type="ECO:0000256" key="9">
    <source>
        <dbReference type="ARBA" id="ARBA00022989"/>
    </source>
</evidence>
<dbReference type="PRINTS" id="PR00941">
    <property type="entry name" value="CDATPASE"/>
</dbReference>
<keyword evidence="4 13" id="KW-0812">Transmembrane</keyword>
<dbReference type="CDD" id="cd00371">
    <property type="entry name" value="HMA"/>
    <property type="match status" value="1"/>
</dbReference>
<evidence type="ECO:0000313" key="16">
    <source>
        <dbReference type="EMBL" id="UWP58532.1"/>
    </source>
</evidence>
<keyword evidence="6 13" id="KW-0547">Nucleotide-binding</keyword>
<evidence type="ECO:0000256" key="2">
    <source>
        <dbReference type="ARBA" id="ARBA00006024"/>
    </source>
</evidence>
<dbReference type="PROSITE" id="PS01229">
    <property type="entry name" value="COF_2"/>
    <property type="match status" value="1"/>
</dbReference>
<feature type="domain" description="HMA" evidence="15">
    <location>
        <begin position="168"/>
        <end position="237"/>
    </location>
</feature>
<dbReference type="InterPro" id="IPR059000">
    <property type="entry name" value="ATPase_P-type_domA"/>
</dbReference>
<dbReference type="Pfam" id="PF00403">
    <property type="entry name" value="HMA"/>
    <property type="match status" value="1"/>
</dbReference>
<evidence type="ECO:0000256" key="13">
    <source>
        <dbReference type="RuleBase" id="RU362081"/>
    </source>
</evidence>
<dbReference type="RefSeq" id="WP_148511964.1">
    <property type="nucleotide sequence ID" value="NZ_CABLBR010000033.1"/>
</dbReference>
<evidence type="ECO:0000256" key="5">
    <source>
        <dbReference type="ARBA" id="ARBA00022723"/>
    </source>
</evidence>
<dbReference type="Pfam" id="PF00702">
    <property type="entry name" value="Hydrolase"/>
    <property type="match status" value="1"/>
</dbReference>
<dbReference type="InterPro" id="IPR018303">
    <property type="entry name" value="ATPase_P-typ_P_site"/>
</dbReference>
<dbReference type="SFLD" id="SFLDS00003">
    <property type="entry name" value="Haloacid_Dehalogenase"/>
    <property type="match status" value="1"/>
</dbReference>
<keyword evidence="10 13" id="KW-0472">Membrane</keyword>
<feature type="transmembrane region" description="Helical" evidence="13">
    <location>
        <begin position="513"/>
        <end position="539"/>
    </location>
</feature>
<evidence type="ECO:0000256" key="11">
    <source>
        <dbReference type="ARBA" id="ARBA00039103"/>
    </source>
</evidence>
<dbReference type="InterPro" id="IPR023299">
    <property type="entry name" value="ATPase_P-typ_cyto_dom_N"/>
</dbReference>
<comment type="catalytic activity">
    <reaction evidence="12">
        <text>Cd(2+)(in) + ATP + H2O = Cd(2+)(out) + ADP + phosphate + H(+)</text>
        <dbReference type="Rhea" id="RHEA:12132"/>
        <dbReference type="ChEBI" id="CHEBI:15377"/>
        <dbReference type="ChEBI" id="CHEBI:15378"/>
        <dbReference type="ChEBI" id="CHEBI:30616"/>
        <dbReference type="ChEBI" id="CHEBI:43474"/>
        <dbReference type="ChEBI" id="CHEBI:48775"/>
        <dbReference type="ChEBI" id="CHEBI:456216"/>
        <dbReference type="EC" id="7.2.2.21"/>
    </reaction>
</comment>
<feature type="region of interest" description="Disordered" evidence="14">
    <location>
        <begin position="1"/>
        <end position="24"/>
    </location>
</feature>
<organism evidence="16 17">
    <name type="scientific">Ruminococcus gauvreauii</name>
    <dbReference type="NCBI Taxonomy" id="438033"/>
    <lineage>
        <taxon>Bacteria</taxon>
        <taxon>Bacillati</taxon>
        <taxon>Bacillota</taxon>
        <taxon>Clostridia</taxon>
        <taxon>Eubacteriales</taxon>
        <taxon>Oscillospiraceae</taxon>
        <taxon>Ruminococcus</taxon>
    </lineage>
</organism>
<dbReference type="PRINTS" id="PR00119">
    <property type="entry name" value="CATATPASE"/>
</dbReference>
<dbReference type="InterPro" id="IPR051014">
    <property type="entry name" value="Cation_Transport_ATPase_IB"/>
</dbReference>
<dbReference type="Gene3D" id="2.70.150.10">
    <property type="entry name" value="Calcium-transporting ATPase, cytoplasmic transduction domain A"/>
    <property type="match status" value="1"/>
</dbReference>
<keyword evidence="5 13" id="KW-0479">Metal-binding</keyword>
<name>A0ABY5VDV9_9FIRM</name>
<proteinExistence type="inferred from homology"/>
<dbReference type="NCBIfam" id="TIGR01512">
    <property type="entry name" value="ATPase-IB2_Cd"/>
    <property type="match status" value="1"/>
</dbReference>
<protein>
    <recommendedName>
        <fullName evidence="11">Cd(2+)-exporting ATPase</fullName>
        <ecNumber evidence="11">7.2.2.21</ecNumber>
    </recommendedName>
</protein>
<dbReference type="SUPFAM" id="SSF81665">
    <property type="entry name" value="Calcium ATPase, transmembrane domain M"/>
    <property type="match status" value="1"/>
</dbReference>
<dbReference type="Gene3D" id="3.40.50.1000">
    <property type="entry name" value="HAD superfamily/HAD-like"/>
    <property type="match status" value="1"/>
</dbReference>
<feature type="domain" description="HMA" evidence="15">
    <location>
        <begin position="89"/>
        <end position="155"/>
    </location>
</feature>
<dbReference type="Pfam" id="PF00122">
    <property type="entry name" value="E1-E2_ATPase"/>
    <property type="match status" value="1"/>
</dbReference>
<feature type="transmembrane region" description="Helical" evidence="13">
    <location>
        <begin position="260"/>
        <end position="282"/>
    </location>
</feature>
<feature type="transmembrane region" description="Helical" evidence="13">
    <location>
        <begin position="821"/>
        <end position="841"/>
    </location>
</feature>
<dbReference type="InterPro" id="IPR036163">
    <property type="entry name" value="HMA_dom_sf"/>
</dbReference>
<dbReference type="SFLD" id="SFLDF00027">
    <property type="entry name" value="p-type_atpase"/>
    <property type="match status" value="1"/>
</dbReference>
<dbReference type="SFLD" id="SFLDG00002">
    <property type="entry name" value="C1.7:_P-type_atpase_like"/>
    <property type="match status" value="1"/>
</dbReference>
<evidence type="ECO:0000313" key="17">
    <source>
        <dbReference type="Proteomes" id="UP001060164"/>
    </source>
</evidence>
<dbReference type="InterPro" id="IPR044492">
    <property type="entry name" value="P_typ_ATPase_HD_dom"/>
</dbReference>
<dbReference type="InterPro" id="IPR036412">
    <property type="entry name" value="HAD-like_sf"/>
</dbReference>
<feature type="transmembrane region" description="Helical" evidence="13">
    <location>
        <begin position="488"/>
        <end position="507"/>
    </location>
</feature>
<keyword evidence="13" id="KW-1003">Cell membrane</keyword>
<feature type="transmembrane region" description="Helical" evidence="13">
    <location>
        <begin position="288"/>
        <end position="307"/>
    </location>
</feature>
<dbReference type="EC" id="7.2.2.21" evidence="11"/>
<evidence type="ECO:0000256" key="7">
    <source>
        <dbReference type="ARBA" id="ARBA00022840"/>
    </source>
</evidence>
<comment type="subcellular location">
    <subcellularLocation>
        <location evidence="13">Cell membrane</location>
    </subcellularLocation>
    <subcellularLocation>
        <location evidence="1">Membrane</location>
        <topology evidence="1">Multi-pass membrane protein</topology>
    </subcellularLocation>
</comment>
<evidence type="ECO:0000256" key="10">
    <source>
        <dbReference type="ARBA" id="ARBA00023136"/>
    </source>
</evidence>
<dbReference type="InterPro" id="IPR027256">
    <property type="entry name" value="P-typ_ATPase_IB"/>
</dbReference>
<evidence type="ECO:0000256" key="12">
    <source>
        <dbReference type="ARBA" id="ARBA00049338"/>
    </source>
</evidence>
<dbReference type="PROSITE" id="PS50846">
    <property type="entry name" value="HMA_2"/>
    <property type="match status" value="2"/>
</dbReference>
<dbReference type="InterPro" id="IPR008250">
    <property type="entry name" value="ATPase_P-typ_transduc_dom_A_sf"/>
</dbReference>
<evidence type="ECO:0000256" key="14">
    <source>
        <dbReference type="SAM" id="MobiDB-lite"/>
    </source>
</evidence>
<dbReference type="SUPFAM" id="SSF56784">
    <property type="entry name" value="HAD-like"/>
    <property type="match status" value="1"/>
</dbReference>
<keyword evidence="8" id="KW-1278">Translocase</keyword>
<dbReference type="PROSITE" id="PS00154">
    <property type="entry name" value="ATPASE_E1_E2"/>
    <property type="match status" value="1"/>
</dbReference>
<dbReference type="NCBIfam" id="TIGR01494">
    <property type="entry name" value="ATPase_P-type"/>
    <property type="match status" value="1"/>
</dbReference>
<dbReference type="PANTHER" id="PTHR48085:SF5">
    <property type="entry name" value="CADMIUM_ZINC-TRANSPORTING ATPASE HMA4-RELATED"/>
    <property type="match status" value="1"/>
</dbReference>
<evidence type="ECO:0000256" key="4">
    <source>
        <dbReference type="ARBA" id="ARBA00022692"/>
    </source>
</evidence>
<dbReference type="Gene3D" id="3.30.70.100">
    <property type="match status" value="2"/>
</dbReference>
<comment type="similarity">
    <text evidence="2 13">Belongs to the cation transport ATPase (P-type) (TC 3.A.3) family. Type IB subfamily.</text>
</comment>
<accession>A0ABY5VDV9</accession>
<keyword evidence="7 13" id="KW-0067">ATP-binding</keyword>
<evidence type="ECO:0000256" key="8">
    <source>
        <dbReference type="ARBA" id="ARBA00022967"/>
    </source>
</evidence>
<sequence length="868" mass="93387">MKRMEESLGPQHKETCGCGHEHHEHHDHHEHDHESCGCGHEHHDHGHESCGCGHEHHDHGHESCGCGHEHHEHAFHSGNTAELPDDGHEKSVYILENLGCANCAAKMEQKIQELPGVSAASITFATKQLRISADGQAALIPQIQSICSSIESEVRVVPKDTISAGSSKTKTYILQNLGCANCAAKMEQRINQLTDVECASITFATKQLKLTAKSPQRLIPEIQKICNAIEDGIEIVEKESSVRSHEAVAAKKGMSESTRALTEIIIGAVLFIAGEILEHMGFGTAVTLPIYTVAYAVLGWKVIWTAIRNIARGQIFDENFLMSIATLGAFVIREYPEAVGVMLFYRVGEFFEEKAVSKSRSQIMDAVDLRPETVNLISGGDVLVIPSEEARIGDVLLVRPGDRIPLDGVIIEGSSQLDTSPITGEPVPVKAETGDSILSGCVNTSGQLKIRVEKELSESMVTRILDSVENAAASKPVIDRFITRFARIYTPFVVILALVTAVLPSLITGDWQHWIYTALTFLVMSCPCALVLSVPLAFFSGIGAGSKKGILFKGGISLEALKGVRAVVMDKTGTITEGNFIVQETVPSGHITQDELLSLAAGCEQSSTHPIAVSIVEAARVKDLRLSKPASLEEIAGHGIKAVIDGREVLCGNRKLMEAQHVDIASYRPSSFGTEVLIAIDGIFSGHLTISDTIKEDARSSITALKKLGLTTIMLTGDAQESADSVAEQTGIDEVHARLLPQDKLTRLHDLRSRYGSVMFVGDGINDAPVLAGANVGAAMGSGADAAIEAADVVFMTSSMEAIPQSVGIARSTSRISWQNVIFALVIKGIVMVLGLCGFASMWLAVFADTGVAFLCILNSIRILYKRL</sequence>
<dbReference type="InterPro" id="IPR023298">
    <property type="entry name" value="ATPase_P-typ_TM_dom_sf"/>
</dbReference>
<keyword evidence="17" id="KW-1185">Reference proteome</keyword>
<evidence type="ECO:0000256" key="1">
    <source>
        <dbReference type="ARBA" id="ARBA00004141"/>
    </source>
</evidence>